<reference evidence="7 8" key="1">
    <citation type="submission" date="2017-10" db="EMBL/GenBank/DDBJ databases">
        <title>Sequencing the genomes of 1000 actinobacteria strains.</title>
        <authorList>
            <person name="Klenk H.-P."/>
        </authorList>
    </citation>
    <scope>NUCLEOTIDE SEQUENCE [LARGE SCALE GENOMIC DNA]</scope>
    <source>
        <strain evidence="7 8">DSM 21801</strain>
    </source>
</reference>
<evidence type="ECO:0000256" key="6">
    <source>
        <dbReference type="SAM" id="Phobius"/>
    </source>
</evidence>
<feature type="transmembrane region" description="Helical" evidence="6">
    <location>
        <begin position="91"/>
        <end position="116"/>
    </location>
</feature>
<feature type="transmembrane region" description="Helical" evidence="6">
    <location>
        <begin position="40"/>
        <end position="60"/>
    </location>
</feature>
<feature type="transmembrane region" description="Helical" evidence="6">
    <location>
        <begin position="122"/>
        <end position="140"/>
    </location>
</feature>
<dbReference type="PIRSF" id="PIRSF006060">
    <property type="entry name" value="AA_transporter"/>
    <property type="match status" value="1"/>
</dbReference>
<protein>
    <submittedName>
        <fullName evidence="7">Amino acid/polyamine/organocation transporter (APC superfamily)</fullName>
    </submittedName>
</protein>
<evidence type="ECO:0000256" key="5">
    <source>
        <dbReference type="ARBA" id="ARBA00023136"/>
    </source>
</evidence>
<comment type="caution">
    <text evidence="7">The sequence shown here is derived from an EMBL/GenBank/DDBJ whole genome shotgun (WGS) entry which is preliminary data.</text>
</comment>
<keyword evidence="8" id="KW-1185">Reference proteome</keyword>
<name>A0A2A9CYE3_9MICO</name>
<dbReference type="InterPro" id="IPR002293">
    <property type="entry name" value="AA/rel_permease1"/>
</dbReference>
<feature type="transmembrane region" description="Helical" evidence="6">
    <location>
        <begin position="394"/>
        <end position="411"/>
    </location>
</feature>
<dbReference type="Proteomes" id="UP000224915">
    <property type="component" value="Unassembled WGS sequence"/>
</dbReference>
<dbReference type="InterPro" id="IPR050367">
    <property type="entry name" value="APC_superfamily"/>
</dbReference>
<dbReference type="Gene3D" id="1.20.1740.10">
    <property type="entry name" value="Amino acid/polyamine transporter I"/>
    <property type="match status" value="1"/>
</dbReference>
<feature type="transmembrane region" description="Helical" evidence="6">
    <location>
        <begin position="186"/>
        <end position="204"/>
    </location>
</feature>
<keyword evidence="3 6" id="KW-0812">Transmembrane</keyword>
<keyword evidence="2" id="KW-1003">Cell membrane</keyword>
<dbReference type="AlphaFoldDB" id="A0A2A9CYE3"/>
<proteinExistence type="predicted"/>
<gene>
    <name evidence="7" type="ORF">ATL40_0713</name>
</gene>
<dbReference type="Pfam" id="PF13520">
    <property type="entry name" value="AA_permease_2"/>
    <property type="match status" value="1"/>
</dbReference>
<dbReference type="GO" id="GO:0022857">
    <property type="term" value="F:transmembrane transporter activity"/>
    <property type="evidence" value="ECO:0007669"/>
    <property type="project" value="InterPro"/>
</dbReference>
<accession>A0A2A9CYE3</accession>
<sequence length="421" mass="42238">MAGVTNTLHRRLGTPGAVAIGLGAMLGAGVFSVFTPAAGAAGAALPLAVVLAALVAVLNATATAQLARQYPVAGGAYVYGRKRLGEWPGFLAGWGFLIGKTASCAAIAWTLGAYALPGHERWVALAAVAVLTLLALGGVTRTAGASMIIAGAVILALLAVIALGWAGVISGRMADGAAAPLPSGGTWYGVLQAAGLVFFAFAGYARVATLGEEVVDPARTIPRAIAISLSVVLVIYLALAVLLDRALGADLATALTPIADLIAPVLGTGGEVAVRIVATVACAGSLLALMAGISRTTVAMGRTGDLPRAVARISDRGVPTRAELLVGVVVAAAVLTVDLRGMVAFSSFGVLLYYAVANLAAFTQAREDRFVPRAVNAVGALLCGVLVVTLPLSGSLVGLGVLALGVGWRLLTRSRAPRRAA</sequence>
<feature type="transmembrane region" description="Helical" evidence="6">
    <location>
        <begin position="224"/>
        <end position="243"/>
    </location>
</feature>
<evidence type="ECO:0000313" key="8">
    <source>
        <dbReference type="Proteomes" id="UP000224915"/>
    </source>
</evidence>
<dbReference type="PANTHER" id="PTHR42770">
    <property type="entry name" value="AMINO ACID TRANSPORTER-RELATED"/>
    <property type="match status" value="1"/>
</dbReference>
<keyword evidence="4 6" id="KW-1133">Transmembrane helix</keyword>
<evidence type="ECO:0000256" key="2">
    <source>
        <dbReference type="ARBA" id="ARBA00022475"/>
    </source>
</evidence>
<keyword evidence="5 6" id="KW-0472">Membrane</keyword>
<comment type="subcellular location">
    <subcellularLocation>
        <location evidence="1">Cell membrane</location>
        <topology evidence="1">Multi-pass membrane protein</topology>
    </subcellularLocation>
</comment>
<organism evidence="7 8">
    <name type="scientific">Serinibacter salmoneus</name>
    <dbReference type="NCBI Taxonomy" id="556530"/>
    <lineage>
        <taxon>Bacteria</taxon>
        <taxon>Bacillati</taxon>
        <taxon>Actinomycetota</taxon>
        <taxon>Actinomycetes</taxon>
        <taxon>Micrococcales</taxon>
        <taxon>Beutenbergiaceae</taxon>
        <taxon>Serinibacter</taxon>
    </lineage>
</organism>
<evidence type="ECO:0000256" key="1">
    <source>
        <dbReference type="ARBA" id="ARBA00004651"/>
    </source>
</evidence>
<feature type="transmembrane region" description="Helical" evidence="6">
    <location>
        <begin position="147"/>
        <end position="166"/>
    </location>
</feature>
<feature type="transmembrane region" description="Helical" evidence="6">
    <location>
        <begin position="12"/>
        <end position="34"/>
    </location>
</feature>
<feature type="transmembrane region" description="Helical" evidence="6">
    <location>
        <begin position="343"/>
        <end position="363"/>
    </location>
</feature>
<evidence type="ECO:0000313" key="7">
    <source>
        <dbReference type="EMBL" id="PFG19156.1"/>
    </source>
</evidence>
<dbReference type="EMBL" id="PDJD01000001">
    <property type="protein sequence ID" value="PFG19156.1"/>
    <property type="molecule type" value="Genomic_DNA"/>
</dbReference>
<evidence type="ECO:0000256" key="3">
    <source>
        <dbReference type="ARBA" id="ARBA00022692"/>
    </source>
</evidence>
<evidence type="ECO:0000256" key="4">
    <source>
        <dbReference type="ARBA" id="ARBA00022989"/>
    </source>
</evidence>
<feature type="transmembrane region" description="Helical" evidence="6">
    <location>
        <begin position="272"/>
        <end position="293"/>
    </location>
</feature>
<dbReference type="OrthoDB" id="259687at2"/>
<dbReference type="GO" id="GO:0005886">
    <property type="term" value="C:plasma membrane"/>
    <property type="evidence" value="ECO:0007669"/>
    <property type="project" value="UniProtKB-SubCell"/>
</dbReference>
<dbReference type="PANTHER" id="PTHR42770:SF7">
    <property type="entry name" value="MEMBRANE PROTEIN"/>
    <property type="match status" value="1"/>
</dbReference>